<evidence type="ECO:0000313" key="1">
    <source>
        <dbReference type="EMBL" id="MBW78850.1"/>
    </source>
</evidence>
<dbReference type="EMBL" id="GGFL01014672">
    <property type="protein sequence ID" value="MBW78850.1"/>
    <property type="molecule type" value="Transcribed_RNA"/>
</dbReference>
<organism evidence="1">
    <name type="scientific">Anopheles darlingi</name>
    <name type="common">Mosquito</name>
    <dbReference type="NCBI Taxonomy" id="43151"/>
    <lineage>
        <taxon>Eukaryota</taxon>
        <taxon>Metazoa</taxon>
        <taxon>Ecdysozoa</taxon>
        <taxon>Arthropoda</taxon>
        <taxon>Hexapoda</taxon>
        <taxon>Insecta</taxon>
        <taxon>Pterygota</taxon>
        <taxon>Neoptera</taxon>
        <taxon>Endopterygota</taxon>
        <taxon>Diptera</taxon>
        <taxon>Nematocera</taxon>
        <taxon>Culicoidea</taxon>
        <taxon>Culicidae</taxon>
        <taxon>Anophelinae</taxon>
        <taxon>Anopheles</taxon>
    </lineage>
</organism>
<proteinExistence type="predicted"/>
<protein>
    <submittedName>
        <fullName evidence="1">Putative secreted protein</fullName>
    </submittedName>
</protein>
<reference evidence="1" key="1">
    <citation type="submission" date="2018-01" db="EMBL/GenBank/DDBJ databases">
        <title>An insight into the sialome of Amazonian anophelines.</title>
        <authorList>
            <person name="Ribeiro J.M."/>
            <person name="Scarpassa V."/>
            <person name="Calvo E."/>
        </authorList>
    </citation>
    <scope>NUCLEOTIDE SEQUENCE</scope>
</reference>
<dbReference type="AlphaFoldDB" id="A0A2M4DMR0"/>
<accession>A0A2M4DMR0</accession>
<sequence length="73" mass="8195">MPRAGFFAMSCGSCCCCLSFNPAFVDPTMLRWSLFRFRLINLCAKFGTLLLGVYLPSWPSPPTLASTFEFPNF</sequence>
<name>A0A2M4DMR0_ANODA</name>